<sequence>MVLVYCIFDKCGNQRKKNGKISFFSFPKEPELLQKWIDFINDHNPTKMNEKQLDREKMKLCHMHFEKNQVVTKSNNDRVLIRNSVPRCPPGIIDKAHAFKKSKSNKKSKKVKETKGSNSQTNKSETTVNTDAKSKTSSAIADGPPLYHTINGYVVDLRIAALQETFRLPNGKLIQVRRQPKKSSGPETEPPHHQLPTRPQPQSKSPTSSAQLPKPNGPAVSGSPVLELPTGPARSLSVLPTPLTSTHSTRPSKTYTNRRSVVQPARTPAALRANASSDTTIGPVVYPPTLSSLQALMHKTHEETQFGNQMKEFENRLINIAEISLHVVSKINNLLNSNPYKNAADSRDIKYLYHSLGYLLEYAVGRFNGVEQSCVKDIRNMGYTNKCDLGPLIDKLGEETPTEKETSTDKPTEESPPATKPTEDKSPTEPLVEKSTPKAVEEKAPEPQPESPESEEPDEDDDCAIIEPRTDIIEVDSDDDSDDDDNGSGGHPAEPATSSLNPRQLRICSDTESIDRDESSNQSGQSGKAVPQKESLSSSKEKQANVQQQSSVQAEAQTIEETTEIEVVMNEVEETTIVHDYYYEAYTDDDEDGDDVQVQQADIETMEVDDDDDGDSSNSREKLDGEEETEELIEIIEGDIDLELEEGQEYKVIEVVEGDLENW</sequence>
<protein>
    <submittedName>
        <fullName evidence="6">Uncharacterized protein</fullName>
    </submittedName>
</protein>
<dbReference type="EnsemblMetazoa" id="AAEL003141-RA">
    <property type="protein sequence ID" value="AAEL003141-PA"/>
    <property type="gene ID" value="AAEL003141"/>
</dbReference>
<dbReference type="PROSITE" id="PS50950">
    <property type="entry name" value="ZF_THAP"/>
    <property type="match status" value="1"/>
</dbReference>
<feature type="compositionally biased region" description="Acidic residues" evidence="5">
    <location>
        <begin position="452"/>
        <end position="464"/>
    </location>
</feature>
<keyword evidence="7" id="KW-1185">Reference proteome</keyword>
<dbReference type="SMART" id="SM00692">
    <property type="entry name" value="DM3"/>
    <property type="match status" value="1"/>
</dbReference>
<dbReference type="AlphaFoldDB" id="A0A1S4F3Z5"/>
<feature type="compositionally biased region" description="Acidic residues" evidence="5">
    <location>
        <begin position="604"/>
        <end position="615"/>
    </location>
</feature>
<reference evidence="6 7" key="1">
    <citation type="submission" date="2017-06" db="EMBL/GenBank/DDBJ databases">
        <title>Aedes aegypti genome working group (AGWG) sequencing and assembly.</title>
        <authorList>
            <consortium name="Aedes aegypti Genome Working Group (AGWG)"/>
            <person name="Matthews B.J."/>
        </authorList>
    </citation>
    <scope>NUCLEOTIDE SEQUENCE [LARGE SCALE GENOMIC DNA]</scope>
    <source>
        <strain evidence="6 7">LVP_AGWG</strain>
    </source>
</reference>
<feature type="region of interest" description="Disordered" evidence="5">
    <location>
        <begin position="390"/>
        <end position="631"/>
    </location>
</feature>
<dbReference type="PANTHER" id="PTHR46600:SF11">
    <property type="entry name" value="THAP DOMAIN-CONTAINING PROTEIN 10"/>
    <property type="match status" value="1"/>
</dbReference>
<evidence type="ECO:0000256" key="2">
    <source>
        <dbReference type="ARBA" id="ARBA00022771"/>
    </source>
</evidence>
<dbReference type="Proteomes" id="UP000008820">
    <property type="component" value="Chromosome 3"/>
</dbReference>
<proteinExistence type="predicted"/>
<dbReference type="InterPro" id="IPR026516">
    <property type="entry name" value="THAP1/10"/>
</dbReference>
<dbReference type="OrthoDB" id="4327074at2759"/>
<evidence type="ECO:0000256" key="1">
    <source>
        <dbReference type="ARBA" id="ARBA00022723"/>
    </source>
</evidence>
<feature type="compositionally biased region" description="Basic and acidic residues" evidence="5">
    <location>
        <begin position="421"/>
        <end position="445"/>
    </location>
</feature>
<keyword evidence="3" id="KW-0862">Zinc</keyword>
<feature type="compositionally biased region" description="Polar residues" evidence="5">
    <location>
        <begin position="242"/>
        <end position="260"/>
    </location>
</feature>
<feature type="region of interest" description="Disordered" evidence="5">
    <location>
        <begin position="173"/>
        <end position="282"/>
    </location>
</feature>
<keyword evidence="4" id="KW-0238">DNA-binding</keyword>
<feature type="compositionally biased region" description="Low complexity" evidence="5">
    <location>
        <begin position="533"/>
        <end position="570"/>
    </location>
</feature>
<evidence type="ECO:0000313" key="7">
    <source>
        <dbReference type="Proteomes" id="UP000008820"/>
    </source>
</evidence>
<feature type="compositionally biased region" description="Polar residues" evidence="5">
    <location>
        <begin position="200"/>
        <end position="211"/>
    </location>
</feature>
<evidence type="ECO:0000256" key="4">
    <source>
        <dbReference type="ARBA" id="ARBA00023125"/>
    </source>
</evidence>
<keyword evidence="1" id="KW-0479">Metal-binding</keyword>
<reference evidence="6" key="2">
    <citation type="submission" date="2021-02" db="UniProtKB">
        <authorList>
            <consortium name="EnsemblMetazoa"/>
        </authorList>
    </citation>
    <scope>IDENTIFICATION</scope>
    <source>
        <strain evidence="6">LVP_AGWG</strain>
    </source>
</reference>
<keyword evidence="2" id="KW-0863">Zinc-finger</keyword>
<gene>
    <name evidence="6" type="primary">5577239</name>
</gene>
<evidence type="ECO:0000256" key="5">
    <source>
        <dbReference type="SAM" id="MobiDB-lite"/>
    </source>
</evidence>
<feature type="compositionally biased region" description="Basic residues" evidence="5">
    <location>
        <begin position="98"/>
        <end position="112"/>
    </location>
</feature>
<dbReference type="Pfam" id="PF05485">
    <property type="entry name" value="THAP"/>
    <property type="match status" value="1"/>
</dbReference>
<feature type="compositionally biased region" description="Acidic residues" evidence="5">
    <location>
        <begin position="473"/>
        <end position="486"/>
    </location>
</feature>
<organism evidence="6 7">
    <name type="scientific">Aedes aegypti</name>
    <name type="common">Yellowfever mosquito</name>
    <name type="synonym">Culex aegypti</name>
    <dbReference type="NCBI Taxonomy" id="7159"/>
    <lineage>
        <taxon>Eukaryota</taxon>
        <taxon>Metazoa</taxon>
        <taxon>Ecdysozoa</taxon>
        <taxon>Arthropoda</taxon>
        <taxon>Hexapoda</taxon>
        <taxon>Insecta</taxon>
        <taxon>Pterygota</taxon>
        <taxon>Neoptera</taxon>
        <taxon>Endopterygota</taxon>
        <taxon>Diptera</taxon>
        <taxon>Nematocera</taxon>
        <taxon>Culicoidea</taxon>
        <taxon>Culicidae</taxon>
        <taxon>Culicinae</taxon>
        <taxon>Aedini</taxon>
        <taxon>Aedes</taxon>
        <taxon>Stegomyia</taxon>
    </lineage>
</organism>
<feature type="compositionally biased region" description="Acidic residues" evidence="5">
    <location>
        <begin position="586"/>
        <end position="595"/>
    </location>
</feature>
<dbReference type="GO" id="GO:0008270">
    <property type="term" value="F:zinc ion binding"/>
    <property type="evidence" value="ECO:0007669"/>
    <property type="project" value="UniProtKB-KW"/>
</dbReference>
<dbReference type="PANTHER" id="PTHR46600">
    <property type="entry name" value="THAP DOMAIN-CONTAINING"/>
    <property type="match status" value="1"/>
</dbReference>
<feature type="region of interest" description="Disordered" evidence="5">
    <location>
        <begin position="97"/>
        <end position="145"/>
    </location>
</feature>
<dbReference type="InParanoid" id="A0A1S4F3Z5"/>
<accession>A0A1S4F3Z5</accession>
<feature type="compositionally biased region" description="Basic and acidic residues" evidence="5">
    <location>
        <begin position="395"/>
        <end position="413"/>
    </location>
</feature>
<name>A0A1S4F3Z5_AEDAE</name>
<dbReference type="GO" id="GO:0043565">
    <property type="term" value="F:sequence-specific DNA binding"/>
    <property type="evidence" value="ECO:0007669"/>
    <property type="project" value="InterPro"/>
</dbReference>
<dbReference type="VEuPathDB" id="VectorBase:AAEL003141"/>
<evidence type="ECO:0000256" key="3">
    <source>
        <dbReference type="ARBA" id="ARBA00022833"/>
    </source>
</evidence>
<dbReference type="SUPFAM" id="SSF57716">
    <property type="entry name" value="Glucocorticoid receptor-like (DNA-binding domain)"/>
    <property type="match status" value="1"/>
</dbReference>
<dbReference type="InterPro" id="IPR006612">
    <property type="entry name" value="THAP_Znf"/>
</dbReference>
<feature type="compositionally biased region" description="Polar residues" evidence="5">
    <location>
        <begin position="118"/>
        <end position="139"/>
    </location>
</feature>
<evidence type="ECO:0000313" key="6">
    <source>
        <dbReference type="EnsemblMetazoa" id="AAEL003141-PA"/>
    </source>
</evidence>
<dbReference type="SMART" id="SM00980">
    <property type="entry name" value="THAP"/>
    <property type="match status" value="1"/>
</dbReference>